<sequence length="332" mass="35127">MKKWMALFHIVIFLSLFSNCKKGNSDDNTVPLFFLLMSLNSETVADIYPDRGIPGSTTTITGSDFTGVAGDYTVTVGGANAAGIVLVDSNTLTFTMPTLADVVENKTVPIVIDRSGSNVLSKTIRYRPAVPIALNEPNSLTGRVSSTDASVFYTFVAVNNTNHVFNVFGYSGADLNLYYYTSPVSAPTTLAAGSATNAEFDKANLTAGTYILQVKLISGGPLATNFKTNLSDGAVVPTATTNIVDSQRLCYDTLGGNPVANIAAGCTTVNPPANPNMTRTGRCTYPSENGLTTRSYYISTDGYGFTTPYAEATCTQAGLGSYNTDQAIYVPI</sequence>
<organism evidence="3">
    <name type="scientific">Leptospira ellisii</name>
    <dbReference type="NCBI Taxonomy" id="2023197"/>
    <lineage>
        <taxon>Bacteria</taxon>
        <taxon>Pseudomonadati</taxon>
        <taxon>Spirochaetota</taxon>
        <taxon>Spirochaetia</taxon>
        <taxon>Leptospirales</taxon>
        <taxon>Leptospiraceae</taxon>
        <taxon>Leptospira</taxon>
    </lineage>
</organism>
<dbReference type="OrthoDB" id="345027at2"/>
<dbReference type="EMBL" id="NPEF01000439">
    <property type="protein sequence ID" value="PJZ90948.1"/>
    <property type="molecule type" value="Genomic_DNA"/>
</dbReference>
<dbReference type="CDD" id="cd00603">
    <property type="entry name" value="IPT_PCSR"/>
    <property type="match status" value="1"/>
</dbReference>
<protein>
    <recommendedName>
        <fullName evidence="2">IPT/TIG domain-containing protein</fullName>
    </recommendedName>
</protein>
<feature type="domain" description="IPT/TIG" evidence="2">
    <location>
        <begin position="44"/>
        <end position="119"/>
    </location>
</feature>
<dbReference type="InterPro" id="IPR014756">
    <property type="entry name" value="Ig_E-set"/>
</dbReference>
<keyword evidence="1" id="KW-0732">Signal</keyword>
<reference evidence="3" key="1">
    <citation type="submission" date="2017-07" db="EMBL/GenBank/DDBJ databases">
        <title>Leptospira spp. isolated from tropical soils.</title>
        <authorList>
            <person name="Thibeaux R."/>
            <person name="Iraola G."/>
            <person name="Ferres I."/>
            <person name="Bierque E."/>
            <person name="Girault D."/>
            <person name="Soupe-Gilbert M.-E."/>
            <person name="Picardeau M."/>
            <person name="Goarant C."/>
        </authorList>
    </citation>
    <scope>NUCLEOTIDE SEQUENCE [LARGE SCALE GENOMIC DNA]</scope>
    <source>
        <strain evidence="3">ATI7-C-A5</strain>
    </source>
</reference>
<dbReference type="InterPro" id="IPR013783">
    <property type="entry name" value="Ig-like_fold"/>
</dbReference>
<comment type="caution">
    <text evidence="3">The sequence shown here is derived from an EMBL/GenBank/DDBJ whole genome shotgun (WGS) entry which is preliminary data.</text>
</comment>
<dbReference type="InterPro" id="IPR002909">
    <property type="entry name" value="IPT_dom"/>
</dbReference>
<evidence type="ECO:0000259" key="2">
    <source>
        <dbReference type="Pfam" id="PF01833"/>
    </source>
</evidence>
<dbReference type="SUPFAM" id="SSF81296">
    <property type="entry name" value="E set domains"/>
    <property type="match status" value="1"/>
</dbReference>
<dbReference type="Gene3D" id="2.60.120.380">
    <property type="match status" value="1"/>
</dbReference>
<dbReference type="Gene3D" id="2.60.40.10">
    <property type="entry name" value="Immunoglobulins"/>
    <property type="match status" value="1"/>
</dbReference>
<gene>
    <name evidence="3" type="ORF">CH379_21430</name>
</gene>
<feature type="signal peptide" evidence="1">
    <location>
        <begin position="1"/>
        <end position="20"/>
    </location>
</feature>
<feature type="chain" id="PRO_5014819203" description="IPT/TIG domain-containing protein" evidence="1">
    <location>
        <begin position="21"/>
        <end position="332"/>
    </location>
</feature>
<name>A0A2N0B330_9LEPT</name>
<dbReference type="AlphaFoldDB" id="A0A2N0B330"/>
<proteinExistence type="predicted"/>
<evidence type="ECO:0000256" key="1">
    <source>
        <dbReference type="SAM" id="SignalP"/>
    </source>
</evidence>
<accession>A0A2N0B330</accession>
<dbReference type="Pfam" id="PF01833">
    <property type="entry name" value="TIG"/>
    <property type="match status" value="1"/>
</dbReference>
<evidence type="ECO:0000313" key="3">
    <source>
        <dbReference type="EMBL" id="PJZ90948.1"/>
    </source>
</evidence>